<evidence type="ECO:0000313" key="3">
    <source>
        <dbReference type="EMBL" id="KAJ3607693.1"/>
    </source>
</evidence>
<evidence type="ECO:0000256" key="1">
    <source>
        <dbReference type="ARBA" id="ARBA00022679"/>
    </source>
</evidence>
<protein>
    <recommendedName>
        <fullName evidence="5">Heme O synthase</fullName>
    </recommendedName>
</protein>
<proteinExistence type="predicted"/>
<feature type="region of interest" description="Disordered" evidence="2">
    <location>
        <begin position="255"/>
        <end position="288"/>
    </location>
</feature>
<reference evidence="3" key="1">
    <citation type="submission" date="2022-07" db="EMBL/GenBank/DDBJ databases">
        <title>Chromosome-level genome of Muraenolepis orangiensis.</title>
        <authorList>
            <person name="Kim J."/>
        </authorList>
    </citation>
    <scope>NUCLEOTIDE SEQUENCE</scope>
    <source>
        <strain evidence="3">KU_S4_2022</strain>
        <tissue evidence="3">Muscle</tissue>
    </source>
</reference>
<dbReference type="Proteomes" id="UP001148018">
    <property type="component" value="Unassembled WGS sequence"/>
</dbReference>
<dbReference type="GO" id="GO:0006784">
    <property type="term" value="P:heme A biosynthetic process"/>
    <property type="evidence" value="ECO:0007669"/>
    <property type="project" value="TreeGrafter"/>
</dbReference>
<evidence type="ECO:0000313" key="4">
    <source>
        <dbReference type="Proteomes" id="UP001148018"/>
    </source>
</evidence>
<dbReference type="PANTHER" id="PTHR43448">
    <property type="entry name" value="PROTOHEME IX FARNESYLTRANSFERASE, MITOCHONDRIAL"/>
    <property type="match status" value="1"/>
</dbReference>
<dbReference type="InterPro" id="IPR006369">
    <property type="entry name" value="Protohaem_IX_farnesylTrfase"/>
</dbReference>
<keyword evidence="1" id="KW-0808">Transferase</keyword>
<dbReference type="OrthoDB" id="5211at2759"/>
<feature type="compositionally biased region" description="Basic and acidic residues" evidence="2">
    <location>
        <begin position="143"/>
        <end position="160"/>
    </location>
</feature>
<dbReference type="GO" id="GO:0016020">
    <property type="term" value="C:membrane"/>
    <property type="evidence" value="ECO:0007669"/>
    <property type="project" value="InterPro"/>
</dbReference>
<dbReference type="AlphaFoldDB" id="A0A9Q0IRL4"/>
<gene>
    <name evidence="3" type="ORF">NHX12_024744</name>
</gene>
<name>A0A9Q0IRL4_9TELE</name>
<keyword evidence="4" id="KW-1185">Reference proteome</keyword>
<feature type="region of interest" description="Disordered" evidence="2">
    <location>
        <begin position="108"/>
        <end position="160"/>
    </location>
</feature>
<feature type="non-terminal residue" evidence="3">
    <location>
        <position position="288"/>
    </location>
</feature>
<organism evidence="3 4">
    <name type="scientific">Muraenolepis orangiensis</name>
    <name type="common">Patagonian moray cod</name>
    <dbReference type="NCBI Taxonomy" id="630683"/>
    <lineage>
        <taxon>Eukaryota</taxon>
        <taxon>Metazoa</taxon>
        <taxon>Chordata</taxon>
        <taxon>Craniata</taxon>
        <taxon>Vertebrata</taxon>
        <taxon>Euteleostomi</taxon>
        <taxon>Actinopterygii</taxon>
        <taxon>Neopterygii</taxon>
        <taxon>Teleostei</taxon>
        <taxon>Neoteleostei</taxon>
        <taxon>Acanthomorphata</taxon>
        <taxon>Zeiogadaria</taxon>
        <taxon>Gadariae</taxon>
        <taxon>Gadiformes</taxon>
        <taxon>Muraenolepidoidei</taxon>
        <taxon>Muraenolepididae</taxon>
        <taxon>Muraenolepis</taxon>
    </lineage>
</organism>
<dbReference type="PANTHER" id="PTHR43448:SF2">
    <property type="entry name" value="PROTOHEME IX FARNESYLTRANSFERASE, MITOCHONDRIAL"/>
    <property type="match status" value="1"/>
</dbReference>
<dbReference type="GO" id="GO:0005739">
    <property type="term" value="C:mitochondrion"/>
    <property type="evidence" value="ECO:0007669"/>
    <property type="project" value="TreeGrafter"/>
</dbReference>
<dbReference type="EMBL" id="JANIIK010000040">
    <property type="protein sequence ID" value="KAJ3607693.1"/>
    <property type="molecule type" value="Genomic_DNA"/>
</dbReference>
<accession>A0A9Q0IRL4</accession>
<feature type="compositionally biased region" description="Basic and acidic residues" evidence="2">
    <location>
        <begin position="278"/>
        <end position="288"/>
    </location>
</feature>
<comment type="caution">
    <text evidence="3">The sequence shown here is derived from an EMBL/GenBank/DDBJ whole genome shotgun (WGS) entry which is preliminary data.</text>
</comment>
<sequence>MFKTPCTRLSGLVGATVRQKVVGSASTSYQTVRSLIHLYRKEPSNWITYQQLRFLKRQYVTKGNSELHQRAVPKETAALPVVEDGEDGVVRRVQHVPAIHPFHAAEVAPRPDNVTGGGEAAISDQMPDPSAKRTVLQTEGEVETPREAPHLQVESDKAREERLDRQWKEVKVDVAELPGVYARLAKSRLTALVVMTAAAGYAMAPVPFDPGMFFLACLGTGLSSCAANSINQVASLRDAAEASLWHALIGPRFIPHPHPRQRPRSPPVLNKGTGEEGEGQREGHGRPG</sequence>
<evidence type="ECO:0000256" key="2">
    <source>
        <dbReference type="SAM" id="MobiDB-lite"/>
    </source>
</evidence>
<dbReference type="GO" id="GO:0008495">
    <property type="term" value="F:protoheme IX farnesyltransferase activity"/>
    <property type="evidence" value="ECO:0007669"/>
    <property type="project" value="InterPro"/>
</dbReference>
<evidence type="ECO:0008006" key="5">
    <source>
        <dbReference type="Google" id="ProtNLM"/>
    </source>
</evidence>